<dbReference type="Proteomes" id="UP000704712">
    <property type="component" value="Unassembled WGS sequence"/>
</dbReference>
<sequence>MDHPFVQIWIRPNAHELKTFWSKMDQSHCCEGCWAALLRSHSSDLRLFTCLRAWRYVVLQHRHRFRKPTPREWQQTRFFEMELPLHAAATALNHCGVALDESFELLRSFYALFPNSTGLLDHQRRPPLYYALEQRWGLEKLSWLVDKSVGTVYEKDSDGLSLVTHARKNACPEELVNRLAVAAASHCILALDELLHGHHCESARRFCHRALQDYFAGVPKFPHTHNAVKLLVCVESMTKRTRVNSIELKSPEEVSSPDFTIFERDWAVLIPFLRDSKEVFEVPPPTPSLIERTNALLVLELTPILQSQHEERNDDRATRCEDERARIADEQRTFSPYFYVVEMATFSPTFWRRYDQTWWFDKTKTNVIDGMYKVVHRGFGTKVSISTSAYAGCVRVAWCSIDRFGDYSDPLLLPPLPDYNGDPLSDQLLTAPHSHSVEMKATMSRLQQLLDDLQLDNGTLSKVYGLPRYVRSVADAAATLLEAKVVLRSCNLELALLLSGYKTLEKQLRQIKLATGFYAKLLHPFLLVQCIIPALDGCPVESLPIIRRLHELLSEVHDVIVRLSAPGWLQYLLMDVWLLDALHKISSTLAMILASDDCALQCSRMGLEVSEDNCIPWTMKTARSYLLIAVGRLEEATDRATKLLICRELCNTLHLYPENIQGDDEEKLIALIADRFLTEFKSRASQQALEALRLQDSFEKHLVSVTTHDGEKSTRVPEAVHFDLDPYIRGVNRTGMHLVIRVSNVSLDSCAVQGKASFCERTGRLSFIPAAEFERNSHYRVSVREQEMLSSLGGHYRKDLLLLFTFQRHHETNKLLSS</sequence>
<dbReference type="EMBL" id="JAACNO010000795">
    <property type="protein sequence ID" value="KAF4144851.1"/>
    <property type="molecule type" value="Genomic_DNA"/>
</dbReference>
<accession>A0A8S9UW03</accession>
<proteinExistence type="predicted"/>
<name>A0A8S9UW03_PHYIN</name>
<evidence type="ECO:0000313" key="2">
    <source>
        <dbReference type="EMBL" id="KAF4144851.1"/>
    </source>
</evidence>
<evidence type="ECO:0000313" key="1">
    <source>
        <dbReference type="EMBL" id="KAF4129018.1"/>
    </source>
</evidence>
<gene>
    <name evidence="2" type="ORF">GN958_ATG06019</name>
    <name evidence="1" type="ORF">GN958_ATG21787</name>
</gene>
<protein>
    <submittedName>
        <fullName evidence="2">Uncharacterized protein</fullName>
    </submittedName>
</protein>
<comment type="caution">
    <text evidence="2">The sequence shown here is derived from an EMBL/GenBank/DDBJ whole genome shotgun (WGS) entry which is preliminary data.</text>
</comment>
<organism evidence="2 3">
    <name type="scientific">Phytophthora infestans</name>
    <name type="common">Potato late blight agent</name>
    <name type="synonym">Botrytis infestans</name>
    <dbReference type="NCBI Taxonomy" id="4787"/>
    <lineage>
        <taxon>Eukaryota</taxon>
        <taxon>Sar</taxon>
        <taxon>Stramenopiles</taxon>
        <taxon>Oomycota</taxon>
        <taxon>Peronosporomycetes</taxon>
        <taxon>Peronosporales</taxon>
        <taxon>Peronosporaceae</taxon>
        <taxon>Phytophthora</taxon>
    </lineage>
</organism>
<reference evidence="2" key="1">
    <citation type="submission" date="2020-03" db="EMBL/GenBank/DDBJ databases">
        <title>Hybrid Assembly of Korean Phytophthora infestans isolates.</title>
        <authorList>
            <person name="Prokchorchik M."/>
            <person name="Lee Y."/>
            <person name="Seo J."/>
            <person name="Cho J.-H."/>
            <person name="Park Y.-E."/>
            <person name="Jang D.-C."/>
            <person name="Im J.-S."/>
            <person name="Choi J.-G."/>
            <person name="Park H.-J."/>
            <person name="Lee G.-B."/>
            <person name="Lee Y.-G."/>
            <person name="Hong S.-Y."/>
            <person name="Cho K."/>
            <person name="Sohn K.H."/>
        </authorList>
    </citation>
    <scope>NUCLEOTIDE SEQUENCE</scope>
    <source>
        <strain evidence="2">KR_2_A2</strain>
    </source>
</reference>
<evidence type="ECO:0000313" key="3">
    <source>
        <dbReference type="Proteomes" id="UP000704712"/>
    </source>
</evidence>
<dbReference type="AlphaFoldDB" id="A0A8S9UW03"/>
<dbReference type="EMBL" id="JAACNO010003022">
    <property type="protein sequence ID" value="KAF4129018.1"/>
    <property type="molecule type" value="Genomic_DNA"/>
</dbReference>